<comment type="similarity">
    <text evidence="2">Belongs to the MscS (TC 1.A.23) family.</text>
</comment>
<dbReference type="PANTHER" id="PTHR30414">
    <property type="entry name" value="MINICONDUCTANCE MECHANOSENSITIVE CHANNEL YBDG"/>
    <property type="match status" value="1"/>
</dbReference>
<dbReference type="GO" id="GO:0005886">
    <property type="term" value="C:plasma membrane"/>
    <property type="evidence" value="ECO:0007669"/>
    <property type="project" value="UniProtKB-SubCell"/>
</dbReference>
<keyword evidence="4" id="KW-0997">Cell inner membrane</keyword>
<gene>
    <name evidence="14" type="ordered locus">Amet_2155</name>
</gene>
<reference evidence="15" key="1">
    <citation type="journal article" date="2016" name="Genome Announc.">
        <title>Complete genome sequence of Alkaliphilus metalliredigens strain QYMF, an alkaliphilic and metal-reducing bacterium isolated from borax-contaminated leachate ponds.</title>
        <authorList>
            <person name="Hwang C."/>
            <person name="Copeland A."/>
            <person name="Lucas S."/>
            <person name="Lapidus A."/>
            <person name="Barry K."/>
            <person name="Detter J.C."/>
            <person name="Glavina Del Rio T."/>
            <person name="Hammon N."/>
            <person name="Israni S."/>
            <person name="Dalin E."/>
            <person name="Tice H."/>
            <person name="Pitluck S."/>
            <person name="Chertkov O."/>
            <person name="Brettin T."/>
            <person name="Bruce D."/>
            <person name="Han C."/>
            <person name="Schmutz J."/>
            <person name="Larimer F."/>
            <person name="Land M.L."/>
            <person name="Hauser L."/>
            <person name="Kyrpides N."/>
            <person name="Mikhailova N."/>
            <person name="Ye Q."/>
            <person name="Zhou J."/>
            <person name="Richardson P."/>
            <person name="Fields M.W."/>
        </authorList>
    </citation>
    <scope>NUCLEOTIDE SEQUENCE [LARGE SCALE GENOMIC DNA]</scope>
    <source>
        <strain evidence="15">QYMF</strain>
    </source>
</reference>
<dbReference type="GO" id="GO:0071470">
    <property type="term" value="P:cellular response to osmotic stress"/>
    <property type="evidence" value="ECO:0007669"/>
    <property type="project" value="InterPro"/>
</dbReference>
<keyword evidence="8 11" id="KW-0472">Membrane</keyword>
<comment type="subcellular location">
    <subcellularLocation>
        <location evidence="1">Cell inner membrane</location>
        <topology evidence="1">Multi-pass membrane protein</topology>
    </subcellularLocation>
</comment>
<organism evidence="14 15">
    <name type="scientific">Alkaliphilus metalliredigens (strain QYMF)</name>
    <dbReference type="NCBI Taxonomy" id="293826"/>
    <lineage>
        <taxon>Bacteria</taxon>
        <taxon>Bacillati</taxon>
        <taxon>Bacillota</taxon>
        <taxon>Clostridia</taxon>
        <taxon>Peptostreptococcales</taxon>
        <taxon>Natronincolaceae</taxon>
        <taxon>Alkaliphilus</taxon>
    </lineage>
</organism>
<feature type="transmembrane region" description="Helical" evidence="11">
    <location>
        <begin position="21"/>
        <end position="42"/>
    </location>
</feature>
<dbReference type="Proteomes" id="UP000001572">
    <property type="component" value="Chromosome"/>
</dbReference>
<keyword evidence="7" id="KW-0346">Stress response</keyword>
<dbReference type="EMBL" id="CP000724">
    <property type="protein sequence ID" value="ABR48314.1"/>
    <property type="molecule type" value="Genomic_DNA"/>
</dbReference>
<dbReference type="FunFam" id="2.30.30.60:FF:000002">
    <property type="entry name" value="Mechanosensitive ion channel family protein"/>
    <property type="match status" value="1"/>
</dbReference>
<keyword evidence="15" id="KW-1185">Reference proteome</keyword>
<evidence type="ECO:0000256" key="10">
    <source>
        <dbReference type="ARBA" id="ARBA00093659"/>
    </source>
</evidence>
<dbReference type="InterPro" id="IPR010920">
    <property type="entry name" value="LSM_dom_sf"/>
</dbReference>
<protein>
    <recommendedName>
        <fullName evidence="9">Mechanosensing system component YbdG</fullName>
    </recommendedName>
    <alternativeName>
        <fullName evidence="10">Mechanosensitive channel homolog YbdG</fullName>
    </alternativeName>
</protein>
<evidence type="ECO:0000256" key="9">
    <source>
        <dbReference type="ARBA" id="ARBA00093630"/>
    </source>
</evidence>
<dbReference type="KEGG" id="amt:Amet_2155"/>
<dbReference type="InterPro" id="IPR023408">
    <property type="entry name" value="MscS_beta-dom_sf"/>
</dbReference>
<evidence type="ECO:0000256" key="11">
    <source>
        <dbReference type="SAM" id="Phobius"/>
    </source>
</evidence>
<accession>A6TQ46</accession>
<dbReference type="SUPFAM" id="SSF50182">
    <property type="entry name" value="Sm-like ribonucleoproteins"/>
    <property type="match status" value="1"/>
</dbReference>
<dbReference type="RefSeq" id="WP_012063291.1">
    <property type="nucleotide sequence ID" value="NC_009633.1"/>
</dbReference>
<keyword evidence="6 11" id="KW-1133">Transmembrane helix</keyword>
<name>A6TQ46_ALKMQ</name>
<evidence type="ECO:0000256" key="1">
    <source>
        <dbReference type="ARBA" id="ARBA00004429"/>
    </source>
</evidence>
<dbReference type="HOGENOM" id="CLU_045354_1_0_9"/>
<evidence type="ECO:0000259" key="13">
    <source>
        <dbReference type="Pfam" id="PF21082"/>
    </source>
</evidence>
<dbReference type="GO" id="GO:0008381">
    <property type="term" value="F:mechanosensitive monoatomic ion channel activity"/>
    <property type="evidence" value="ECO:0007669"/>
    <property type="project" value="InterPro"/>
</dbReference>
<feature type="transmembrane region" description="Helical" evidence="11">
    <location>
        <begin position="96"/>
        <end position="117"/>
    </location>
</feature>
<dbReference type="Gene3D" id="2.30.30.60">
    <property type="match status" value="1"/>
</dbReference>
<evidence type="ECO:0000256" key="6">
    <source>
        <dbReference type="ARBA" id="ARBA00022989"/>
    </source>
</evidence>
<evidence type="ECO:0000256" key="2">
    <source>
        <dbReference type="ARBA" id="ARBA00008017"/>
    </source>
</evidence>
<evidence type="ECO:0000256" key="3">
    <source>
        <dbReference type="ARBA" id="ARBA00022475"/>
    </source>
</evidence>
<keyword evidence="5 11" id="KW-0812">Transmembrane</keyword>
<sequence>MIELIKDLLINYGTNERVAQYFSNTIAVIVIIMVSLIVDSIVRKVLLRTLKSYTEKTKAKWDNIIVEKKVFDRLARIVPIGIIHAFAPVFPAYQMWIQRIAFACIVFIVLLALNRFLDAINYIYSSYGIAKVRPIKGYIQVVEITLYTIGIIIIISVLIDRSPWILLSGVGAATAVFILVFQNSILGLVASIQITTNNMLQIGDWIEMPKYGADGDVLEISLHTVKVQNWDQTIIMIPTYLLISESFKNWRGMQESGGRRIMRAVYIDVTSIKFCDEEMLAGFEEIQYIKEDLQNKRKEIDKYNKDYKVNSAHAANGRHITNIGIFRSYIENYLKNHPKVSQNMIQMVRQLQPTENGLPIEIYAFTNEIAWADYEAIQADIFDHILAVLPEFDLRIYQGPTGYDFSKLRSI</sequence>
<dbReference type="InterPro" id="IPR030192">
    <property type="entry name" value="YbdG"/>
</dbReference>
<feature type="transmembrane region" description="Helical" evidence="11">
    <location>
        <begin position="138"/>
        <end position="159"/>
    </location>
</feature>
<evidence type="ECO:0000256" key="4">
    <source>
        <dbReference type="ARBA" id="ARBA00022519"/>
    </source>
</evidence>
<dbReference type="AlphaFoldDB" id="A6TQ46"/>
<dbReference type="eggNOG" id="COG0668">
    <property type="taxonomic scope" value="Bacteria"/>
</dbReference>
<proteinExistence type="inferred from homology"/>
<evidence type="ECO:0000256" key="8">
    <source>
        <dbReference type="ARBA" id="ARBA00023136"/>
    </source>
</evidence>
<evidence type="ECO:0000313" key="15">
    <source>
        <dbReference type="Proteomes" id="UP000001572"/>
    </source>
</evidence>
<evidence type="ECO:0000256" key="7">
    <source>
        <dbReference type="ARBA" id="ARBA00023016"/>
    </source>
</evidence>
<dbReference type="InterPro" id="IPR006685">
    <property type="entry name" value="MscS_channel_2nd"/>
</dbReference>
<dbReference type="STRING" id="293826.Amet_2155"/>
<dbReference type="InterPro" id="IPR049278">
    <property type="entry name" value="MS_channel_C"/>
</dbReference>
<feature type="transmembrane region" description="Helical" evidence="11">
    <location>
        <begin position="165"/>
        <end position="190"/>
    </location>
</feature>
<dbReference type="Pfam" id="PF21082">
    <property type="entry name" value="MS_channel_3rd"/>
    <property type="match status" value="1"/>
</dbReference>
<evidence type="ECO:0000256" key="5">
    <source>
        <dbReference type="ARBA" id="ARBA00022692"/>
    </source>
</evidence>
<feature type="domain" description="Mechanosensitive ion channel MscS C-terminal" evidence="13">
    <location>
        <begin position="333"/>
        <end position="395"/>
    </location>
</feature>
<keyword evidence="3" id="KW-1003">Cell membrane</keyword>
<evidence type="ECO:0000259" key="12">
    <source>
        <dbReference type="Pfam" id="PF00924"/>
    </source>
</evidence>
<dbReference type="PANTHER" id="PTHR30414:SF0">
    <property type="entry name" value="MINICONDUCTANCE MECHANOSENSITIVE CHANNEL YBDG"/>
    <property type="match status" value="1"/>
</dbReference>
<feature type="domain" description="Mechanosensitive ion channel MscS" evidence="12">
    <location>
        <begin position="183"/>
        <end position="251"/>
    </location>
</feature>
<evidence type="ECO:0000313" key="14">
    <source>
        <dbReference type="EMBL" id="ABR48314.1"/>
    </source>
</evidence>
<dbReference type="Pfam" id="PF00924">
    <property type="entry name" value="MS_channel_2nd"/>
    <property type="match status" value="1"/>
</dbReference>